<evidence type="ECO:0000313" key="1">
    <source>
        <dbReference type="EMBL" id="GAA3936559.1"/>
    </source>
</evidence>
<proteinExistence type="predicted"/>
<organism evidence="1 2">
    <name type="scientific">Litoribacillus peritrichatus</name>
    <dbReference type="NCBI Taxonomy" id="718191"/>
    <lineage>
        <taxon>Bacteria</taxon>
        <taxon>Pseudomonadati</taxon>
        <taxon>Pseudomonadota</taxon>
        <taxon>Gammaproteobacteria</taxon>
        <taxon>Oceanospirillales</taxon>
        <taxon>Oceanospirillaceae</taxon>
        <taxon>Litoribacillus</taxon>
    </lineage>
</organism>
<sequence>MHERCDRALVISVCNPVLVFRAINRCFESMLDVHLLDAHLLKVWVELRESGLWNS</sequence>
<accession>A0ABP7N7J2</accession>
<comment type="caution">
    <text evidence="1">The sequence shown here is derived from an EMBL/GenBank/DDBJ whole genome shotgun (WGS) entry which is preliminary data.</text>
</comment>
<protein>
    <submittedName>
        <fullName evidence="1">Uncharacterized protein</fullName>
    </submittedName>
</protein>
<dbReference type="EMBL" id="BAABBN010000012">
    <property type="protein sequence ID" value="GAA3936559.1"/>
    <property type="molecule type" value="Genomic_DNA"/>
</dbReference>
<evidence type="ECO:0000313" key="2">
    <source>
        <dbReference type="Proteomes" id="UP001501565"/>
    </source>
</evidence>
<dbReference type="Proteomes" id="UP001501565">
    <property type="component" value="Unassembled WGS sequence"/>
</dbReference>
<reference evidence="2" key="1">
    <citation type="journal article" date="2019" name="Int. J. Syst. Evol. Microbiol.">
        <title>The Global Catalogue of Microorganisms (GCM) 10K type strain sequencing project: providing services to taxonomists for standard genome sequencing and annotation.</title>
        <authorList>
            <consortium name="The Broad Institute Genomics Platform"/>
            <consortium name="The Broad Institute Genome Sequencing Center for Infectious Disease"/>
            <person name="Wu L."/>
            <person name="Ma J."/>
        </authorList>
    </citation>
    <scope>NUCLEOTIDE SEQUENCE [LARGE SCALE GENOMIC DNA]</scope>
    <source>
        <strain evidence="2">JCM 17551</strain>
    </source>
</reference>
<name>A0ABP7N7J2_9GAMM</name>
<gene>
    <name evidence="1" type="ORF">GCM10022277_36190</name>
</gene>
<keyword evidence="2" id="KW-1185">Reference proteome</keyword>